<reference evidence="7 8" key="1">
    <citation type="submission" date="2010-12" db="EMBL/GenBank/DDBJ databases">
        <title>Complete sequence of Ethanoligenens harbinense YUAN-3.</title>
        <authorList>
            <person name="Lucas S."/>
            <person name="Copeland A."/>
            <person name="Lapidus A."/>
            <person name="Cheng J.-F."/>
            <person name="Bruce D."/>
            <person name="Goodwin L."/>
            <person name="Pitluck S."/>
            <person name="Chertkov O."/>
            <person name="Misra M."/>
            <person name="Detter J.C."/>
            <person name="Han C."/>
            <person name="Tapia R."/>
            <person name="Land M."/>
            <person name="Hauser L."/>
            <person name="Jeffries C."/>
            <person name="Kyrpides N."/>
            <person name="Ivanova N."/>
            <person name="Mikhailova N."/>
            <person name="Wang A."/>
            <person name="Mouttaki H."/>
            <person name="He Z."/>
            <person name="Zhou J."/>
            <person name="Hemme C.L."/>
            <person name="Woyke T."/>
        </authorList>
    </citation>
    <scope>NUCLEOTIDE SEQUENCE [LARGE SCALE GENOMIC DNA]</scope>
    <source>
        <strain evidence="8">DSM 18485 / JCM 12961 / CGMCC 1.5033 / YUAN-3</strain>
    </source>
</reference>
<dbReference type="AlphaFoldDB" id="E6U4I6"/>
<protein>
    <submittedName>
        <fullName evidence="7">Flavodoxin/nitric oxide synthase</fullName>
    </submittedName>
</protein>
<dbReference type="Proteomes" id="UP000001551">
    <property type="component" value="Chromosome"/>
</dbReference>
<dbReference type="GO" id="GO:0016651">
    <property type="term" value="F:oxidoreductase activity, acting on NAD(P)H"/>
    <property type="evidence" value="ECO:0007669"/>
    <property type="project" value="UniProtKB-ARBA"/>
</dbReference>
<dbReference type="GO" id="GO:0010181">
    <property type="term" value="F:FMN binding"/>
    <property type="evidence" value="ECO:0007669"/>
    <property type="project" value="InterPro"/>
</dbReference>
<organism evidence="7 8">
    <name type="scientific">Ethanoligenens harbinense (strain DSM 18485 / JCM 12961 / CGMCC 1.5033 / YUAN-3)</name>
    <dbReference type="NCBI Taxonomy" id="663278"/>
    <lineage>
        <taxon>Bacteria</taxon>
        <taxon>Bacillati</taxon>
        <taxon>Bacillota</taxon>
        <taxon>Clostridia</taxon>
        <taxon>Eubacteriales</taxon>
        <taxon>Oscillospiraceae</taxon>
        <taxon>Ethanoligenens</taxon>
    </lineage>
</organism>
<accession>E6U4I6</accession>
<dbReference type="Pfam" id="PF19583">
    <property type="entry name" value="ODP"/>
    <property type="match status" value="1"/>
</dbReference>
<comment type="cofactor">
    <cofactor evidence="1">
        <name>Fe cation</name>
        <dbReference type="ChEBI" id="CHEBI:24875"/>
    </cofactor>
</comment>
<evidence type="ECO:0000256" key="4">
    <source>
        <dbReference type="ARBA" id="ARBA00022982"/>
    </source>
</evidence>
<gene>
    <name evidence="7" type="ordered locus">Ethha_1061</name>
</gene>
<dbReference type="PROSITE" id="PS50902">
    <property type="entry name" value="FLAVODOXIN_LIKE"/>
    <property type="match status" value="1"/>
</dbReference>
<dbReference type="SMART" id="SM00849">
    <property type="entry name" value="Lactamase_B"/>
    <property type="match status" value="1"/>
</dbReference>
<evidence type="ECO:0000259" key="6">
    <source>
        <dbReference type="PROSITE" id="PS50902"/>
    </source>
</evidence>
<dbReference type="PIRSF" id="PIRSF005243">
    <property type="entry name" value="ROO"/>
    <property type="match status" value="1"/>
</dbReference>
<dbReference type="InterPro" id="IPR029039">
    <property type="entry name" value="Flavoprotein-like_sf"/>
</dbReference>
<dbReference type="SUPFAM" id="SSF52218">
    <property type="entry name" value="Flavoproteins"/>
    <property type="match status" value="1"/>
</dbReference>
<dbReference type="InterPro" id="IPR008254">
    <property type="entry name" value="Flavodoxin/NO_synth"/>
</dbReference>
<dbReference type="EMBL" id="CP002400">
    <property type="protein sequence ID" value="ADU26614.1"/>
    <property type="molecule type" value="Genomic_DNA"/>
</dbReference>
<dbReference type="PANTHER" id="PTHR32145:SF11">
    <property type="entry name" value="DIFLAVIN FLAVOPROTEIN A 2-RELATED"/>
    <property type="match status" value="1"/>
</dbReference>
<dbReference type="RefSeq" id="WP_013484975.1">
    <property type="nucleotide sequence ID" value="NC_014828.1"/>
</dbReference>
<dbReference type="PANTHER" id="PTHR32145">
    <property type="entry name" value="DIFLAVIN FLAVOPROTEIN A 2-RELATED"/>
    <property type="match status" value="1"/>
</dbReference>
<dbReference type="InterPro" id="IPR016440">
    <property type="entry name" value="Rubredoxin-O_OxRdtase"/>
</dbReference>
<dbReference type="eggNOG" id="COG0426">
    <property type="taxonomic scope" value="Bacteria"/>
</dbReference>
<dbReference type="GO" id="GO:0046872">
    <property type="term" value="F:metal ion binding"/>
    <property type="evidence" value="ECO:0007669"/>
    <property type="project" value="InterPro"/>
</dbReference>
<name>E6U4I6_ETHHY</name>
<evidence type="ECO:0000313" key="8">
    <source>
        <dbReference type="Proteomes" id="UP000001551"/>
    </source>
</evidence>
<evidence type="ECO:0000256" key="5">
    <source>
        <dbReference type="ARBA" id="ARBA00023004"/>
    </source>
</evidence>
<evidence type="ECO:0000256" key="2">
    <source>
        <dbReference type="ARBA" id="ARBA00007121"/>
    </source>
</evidence>
<dbReference type="InterPro" id="IPR045761">
    <property type="entry name" value="ODP_dom"/>
</dbReference>
<feature type="domain" description="Flavodoxin-like" evidence="6">
    <location>
        <begin position="257"/>
        <end position="397"/>
    </location>
</feature>
<dbReference type="HOGENOM" id="CLU_017490_2_1_9"/>
<dbReference type="GO" id="GO:0009055">
    <property type="term" value="F:electron transfer activity"/>
    <property type="evidence" value="ECO:0007669"/>
    <property type="project" value="InterPro"/>
</dbReference>
<proteinExistence type="inferred from homology"/>
<dbReference type="Pfam" id="PF00258">
    <property type="entry name" value="Flavodoxin_1"/>
    <property type="match status" value="1"/>
</dbReference>
<keyword evidence="5" id="KW-0408">Iron</keyword>
<dbReference type="SUPFAM" id="SSF56281">
    <property type="entry name" value="Metallo-hydrolase/oxidoreductase"/>
    <property type="match status" value="1"/>
</dbReference>
<dbReference type="Gene3D" id="3.60.15.10">
    <property type="entry name" value="Ribonuclease Z/Hydroxyacylglutathione hydrolase-like"/>
    <property type="match status" value="1"/>
</dbReference>
<dbReference type="STRING" id="663278.Ethha_1061"/>
<evidence type="ECO:0000256" key="1">
    <source>
        <dbReference type="ARBA" id="ARBA00001962"/>
    </source>
</evidence>
<dbReference type="InterPro" id="IPR051285">
    <property type="entry name" value="NADH_oxidoreductase_modular"/>
</dbReference>
<comment type="similarity">
    <text evidence="2">In the N-terminal section; belongs to the zinc metallo-hydrolase group 3 family.</text>
</comment>
<dbReference type="InterPro" id="IPR001279">
    <property type="entry name" value="Metallo-B-lactamas"/>
</dbReference>
<dbReference type="Gene3D" id="3.40.50.360">
    <property type="match status" value="1"/>
</dbReference>
<dbReference type="InterPro" id="IPR036866">
    <property type="entry name" value="RibonucZ/Hydroxyglut_hydro"/>
</dbReference>
<keyword evidence="8" id="KW-1185">Reference proteome</keyword>
<sequence length="402" mass="45154">MGVVKLTDDVYSVGVLNPNMRIFDVIMRTEFGTSYNAYLIKGEKNVLIETTHPRYFEEYLENISSVVDPKTIDYVIMNHNEPDHSGSLAKLLEVAPQIQVLTSQAGAIYLRNITNEPNAHIRAVKDGETLDIGGGKELRFVIAPFLHWPDSMFTYYAAEKIAFTCDFLGAHYCEPRMIDSHVTYPQRYESAFENYYTAIFGPFKPYVLKGLAKLDELDVDTVCTSHGPVLTKGVYLEKNKELYRKWSQPAVREKKYIPIFYCSAYGYTGELGKKIAEGIRNVLPDAVVEVMDVNEHPFDELAHKINENDAFLLGSPTINKDAVRPIWLLAAAIDLINAKGRPAAAFGSFGWSGEAVPMLVERLKSMKLNVFENGFTARFVPSDAEFADAVAFGKRFAEQLKA</sequence>
<keyword evidence="3" id="KW-0813">Transport</keyword>
<evidence type="ECO:0000313" key="7">
    <source>
        <dbReference type="EMBL" id="ADU26614.1"/>
    </source>
</evidence>
<keyword evidence="4" id="KW-0249">Electron transport</keyword>
<evidence type="ECO:0000256" key="3">
    <source>
        <dbReference type="ARBA" id="ARBA00022448"/>
    </source>
</evidence>
<dbReference type="KEGG" id="eha:Ethha_1061"/>
<dbReference type="CDD" id="cd07709">
    <property type="entry name" value="flavodiiron_proteins_MBL-fold"/>
    <property type="match status" value="1"/>
</dbReference>